<keyword evidence="2" id="KW-0472">Membrane</keyword>
<comment type="caution">
    <text evidence="3">The sequence shown here is derived from an EMBL/GenBank/DDBJ whole genome shotgun (WGS) entry which is preliminary data.</text>
</comment>
<dbReference type="EMBL" id="BMAT01009707">
    <property type="protein sequence ID" value="GFS12370.1"/>
    <property type="molecule type" value="Genomic_DNA"/>
</dbReference>
<accession>A0AAV4IR05</accession>
<feature type="region of interest" description="Disordered" evidence="1">
    <location>
        <begin position="1"/>
        <end position="22"/>
    </location>
</feature>
<keyword evidence="4" id="KW-1185">Reference proteome</keyword>
<evidence type="ECO:0000256" key="1">
    <source>
        <dbReference type="SAM" id="MobiDB-lite"/>
    </source>
</evidence>
<name>A0AAV4IR05_9GAST</name>
<dbReference type="AlphaFoldDB" id="A0AAV4IR05"/>
<proteinExistence type="predicted"/>
<evidence type="ECO:0000313" key="3">
    <source>
        <dbReference type="EMBL" id="GFS12370.1"/>
    </source>
</evidence>
<gene>
    <name evidence="3" type="ORF">ElyMa_004857900</name>
</gene>
<sequence length="222" mass="24190">MPGSKGIPKRVSPPKLSKHGRKGIKRTCFRSSDCPRSIGGLSGMCHGGFCSCHSWYTLTANGCVEKDGFSCTFNSDCTRPLDPLYSPNVECFNRRCRCKIGYRMTQFGCETFSSVDTGVVSSVDQPIGSNSFLDRNSQHETRSRRPVVHPTIPALGKPCVGFLDCPTSEGYDGTCSGGMCMCKPFYHISNQRCVKDSNASSVLTGSFAFAIITTLVAYMIKL</sequence>
<keyword evidence="2" id="KW-0812">Transmembrane</keyword>
<evidence type="ECO:0008006" key="5">
    <source>
        <dbReference type="Google" id="ProtNLM"/>
    </source>
</evidence>
<reference evidence="3 4" key="1">
    <citation type="journal article" date="2021" name="Elife">
        <title>Chloroplast acquisition without the gene transfer in kleptoplastic sea slugs, Plakobranchus ocellatus.</title>
        <authorList>
            <person name="Maeda T."/>
            <person name="Takahashi S."/>
            <person name="Yoshida T."/>
            <person name="Shimamura S."/>
            <person name="Takaki Y."/>
            <person name="Nagai Y."/>
            <person name="Toyoda A."/>
            <person name="Suzuki Y."/>
            <person name="Arimoto A."/>
            <person name="Ishii H."/>
            <person name="Satoh N."/>
            <person name="Nishiyama T."/>
            <person name="Hasebe M."/>
            <person name="Maruyama T."/>
            <person name="Minagawa J."/>
            <person name="Obokata J."/>
            <person name="Shigenobu S."/>
        </authorList>
    </citation>
    <scope>NUCLEOTIDE SEQUENCE [LARGE SCALE GENOMIC DNA]</scope>
</reference>
<dbReference type="Proteomes" id="UP000762676">
    <property type="component" value="Unassembled WGS sequence"/>
</dbReference>
<organism evidence="3 4">
    <name type="scientific">Elysia marginata</name>
    <dbReference type="NCBI Taxonomy" id="1093978"/>
    <lineage>
        <taxon>Eukaryota</taxon>
        <taxon>Metazoa</taxon>
        <taxon>Spiralia</taxon>
        <taxon>Lophotrochozoa</taxon>
        <taxon>Mollusca</taxon>
        <taxon>Gastropoda</taxon>
        <taxon>Heterobranchia</taxon>
        <taxon>Euthyneura</taxon>
        <taxon>Panpulmonata</taxon>
        <taxon>Sacoglossa</taxon>
        <taxon>Placobranchoidea</taxon>
        <taxon>Plakobranchidae</taxon>
        <taxon>Elysia</taxon>
    </lineage>
</organism>
<feature type="transmembrane region" description="Helical" evidence="2">
    <location>
        <begin position="199"/>
        <end position="220"/>
    </location>
</feature>
<keyword evidence="2" id="KW-1133">Transmembrane helix</keyword>
<protein>
    <recommendedName>
        <fullName evidence="5">EB domain-containing protein</fullName>
    </recommendedName>
</protein>
<evidence type="ECO:0000256" key="2">
    <source>
        <dbReference type="SAM" id="Phobius"/>
    </source>
</evidence>
<evidence type="ECO:0000313" key="4">
    <source>
        <dbReference type="Proteomes" id="UP000762676"/>
    </source>
</evidence>